<accession>A0ACB9E3G4</accession>
<protein>
    <submittedName>
        <fullName evidence="1">Uncharacterized protein</fullName>
    </submittedName>
</protein>
<dbReference type="Proteomes" id="UP001055811">
    <property type="component" value="Linkage Group LG04"/>
</dbReference>
<evidence type="ECO:0000313" key="1">
    <source>
        <dbReference type="EMBL" id="KAI3753479.1"/>
    </source>
</evidence>
<proteinExistence type="predicted"/>
<evidence type="ECO:0000313" key="2">
    <source>
        <dbReference type="Proteomes" id="UP001055811"/>
    </source>
</evidence>
<reference evidence="2" key="1">
    <citation type="journal article" date="2022" name="Mol. Ecol. Resour.">
        <title>The genomes of chicory, endive, great burdock and yacon provide insights into Asteraceae palaeo-polyploidization history and plant inulin production.</title>
        <authorList>
            <person name="Fan W."/>
            <person name="Wang S."/>
            <person name="Wang H."/>
            <person name="Wang A."/>
            <person name="Jiang F."/>
            <person name="Liu H."/>
            <person name="Zhao H."/>
            <person name="Xu D."/>
            <person name="Zhang Y."/>
        </authorList>
    </citation>
    <scope>NUCLEOTIDE SEQUENCE [LARGE SCALE GENOMIC DNA]</scope>
    <source>
        <strain evidence="2">cv. Punajuju</strain>
    </source>
</reference>
<name>A0ACB9E3G4_CICIN</name>
<keyword evidence="2" id="KW-1185">Reference proteome</keyword>
<reference evidence="1 2" key="2">
    <citation type="journal article" date="2022" name="Mol. Ecol. Resour.">
        <title>The genomes of chicory, endive, great burdock and yacon provide insights into Asteraceae paleo-polyploidization history and plant inulin production.</title>
        <authorList>
            <person name="Fan W."/>
            <person name="Wang S."/>
            <person name="Wang H."/>
            <person name="Wang A."/>
            <person name="Jiang F."/>
            <person name="Liu H."/>
            <person name="Zhao H."/>
            <person name="Xu D."/>
            <person name="Zhang Y."/>
        </authorList>
    </citation>
    <scope>NUCLEOTIDE SEQUENCE [LARGE SCALE GENOMIC DNA]</scope>
    <source>
        <strain evidence="2">cv. Punajuju</strain>
        <tissue evidence="1">Leaves</tissue>
    </source>
</reference>
<organism evidence="1 2">
    <name type="scientific">Cichorium intybus</name>
    <name type="common">Chicory</name>
    <dbReference type="NCBI Taxonomy" id="13427"/>
    <lineage>
        <taxon>Eukaryota</taxon>
        <taxon>Viridiplantae</taxon>
        <taxon>Streptophyta</taxon>
        <taxon>Embryophyta</taxon>
        <taxon>Tracheophyta</taxon>
        <taxon>Spermatophyta</taxon>
        <taxon>Magnoliopsida</taxon>
        <taxon>eudicotyledons</taxon>
        <taxon>Gunneridae</taxon>
        <taxon>Pentapetalae</taxon>
        <taxon>asterids</taxon>
        <taxon>campanulids</taxon>
        <taxon>Asterales</taxon>
        <taxon>Asteraceae</taxon>
        <taxon>Cichorioideae</taxon>
        <taxon>Cichorieae</taxon>
        <taxon>Cichoriinae</taxon>
        <taxon>Cichorium</taxon>
    </lineage>
</organism>
<dbReference type="EMBL" id="CM042012">
    <property type="protein sequence ID" value="KAI3753479.1"/>
    <property type="molecule type" value="Genomic_DNA"/>
</dbReference>
<sequence>MRLLPVYSIDSAEVIVYKGLSWLGYRFLILEYSMDLFPLRAPLGKNLQPPCVSHIVSSKFLLLIDSTHNNRALMRFHRMKMEEINKIIRELWQQTYGGQDIDYISIHSDAEHGGTRSYSYKVVMQTGDAELEMRGRCSAGQKIGINGNLFCLNCGILALGEPTTNLDVPNAESLTGALIRYLFIFVLPFQLLRKSQISCDEDYTGLCSKGTSISKPGSQLWPTREQSLAASVQKFELAGASSTNLAVIEKNHCSNGAAYEDLIPTIVNRFFTSSQNQMKDVNLLITYDPNNKIFQNAIKVELGKFVVYERTPVRWTKGFSIEEMVGKDVVQELARSMKRQGVNMRISAPTSLRELAILGMKNAENVAIPSVRNDAAFLFIVVGTTGFLGVLAGLGILCVIFDWEHHFGGSGCRQYFTWGNKNSFIYDIVDLTYKPKFEIVKPQEAGVLEALRISCAGYPTRQTFDEFLLRFGVLYPDVLDGNYHEKVAYWIGKGVSKSWTGGRS</sequence>
<gene>
    <name evidence="1" type="ORF">L2E82_25533</name>
</gene>
<comment type="caution">
    <text evidence="1">The sequence shown here is derived from an EMBL/GenBank/DDBJ whole genome shotgun (WGS) entry which is preliminary data.</text>
</comment>